<dbReference type="EMBL" id="JBEWTB010000002">
    <property type="protein sequence ID" value="MET4758174.1"/>
    <property type="molecule type" value="Genomic_DNA"/>
</dbReference>
<organism evidence="1 2">
    <name type="scientific">Endozoicomonas lisbonensis</name>
    <dbReference type="NCBI Taxonomy" id="3120522"/>
    <lineage>
        <taxon>Bacteria</taxon>
        <taxon>Pseudomonadati</taxon>
        <taxon>Pseudomonadota</taxon>
        <taxon>Gammaproteobacteria</taxon>
        <taxon>Oceanospirillales</taxon>
        <taxon>Endozoicomonadaceae</taxon>
        <taxon>Endozoicomonas</taxon>
    </lineage>
</organism>
<name>A0ABV2SM37_9GAMM</name>
<gene>
    <name evidence="1" type="ORF">V5J35_003366</name>
</gene>
<sequence length="95" mass="10772">MKSALAEKDVNQALALRSAIRQLHRTMQKQFSENYGVGSDLELLSPPETTASIEDTLSFHYQQKIIIAMKQDNPQAALAWIDQIDRLANEINQLF</sequence>
<evidence type="ECO:0000313" key="1">
    <source>
        <dbReference type="EMBL" id="MET4758174.1"/>
    </source>
</evidence>
<protein>
    <submittedName>
        <fullName evidence="1">Uncharacterized protein</fullName>
    </submittedName>
</protein>
<proteinExistence type="predicted"/>
<accession>A0ABV2SM37</accession>
<dbReference type="Proteomes" id="UP001549366">
    <property type="component" value="Unassembled WGS sequence"/>
</dbReference>
<comment type="caution">
    <text evidence="1">The sequence shown here is derived from an EMBL/GenBank/DDBJ whole genome shotgun (WGS) entry which is preliminary data.</text>
</comment>
<reference evidence="1 2" key="1">
    <citation type="submission" date="2024-06" db="EMBL/GenBank/DDBJ databases">
        <title>Genomic Encyclopedia of Type Strains, Phase V (KMG-V): Genome sequencing to study the core and pangenomes of soil and plant-associated prokaryotes.</title>
        <authorList>
            <person name="Whitman W."/>
        </authorList>
    </citation>
    <scope>NUCLEOTIDE SEQUENCE [LARGE SCALE GENOMIC DNA]</scope>
    <source>
        <strain evidence="1 2">NE40</strain>
    </source>
</reference>
<keyword evidence="2" id="KW-1185">Reference proteome</keyword>
<evidence type="ECO:0000313" key="2">
    <source>
        <dbReference type="Proteomes" id="UP001549366"/>
    </source>
</evidence>